<organism evidence="2 3">
    <name type="scientific">Spirosoma soli</name>
    <dbReference type="NCBI Taxonomy" id="1770529"/>
    <lineage>
        <taxon>Bacteria</taxon>
        <taxon>Pseudomonadati</taxon>
        <taxon>Bacteroidota</taxon>
        <taxon>Cytophagia</taxon>
        <taxon>Cytophagales</taxon>
        <taxon>Cytophagaceae</taxon>
        <taxon>Spirosoma</taxon>
    </lineage>
</organism>
<gene>
    <name evidence="2" type="ORF">ACFSUS_08720</name>
</gene>
<dbReference type="RefSeq" id="WP_381521621.1">
    <property type="nucleotide sequence ID" value="NZ_JBHULN010000004.1"/>
</dbReference>
<sequence length="151" mass="16883">MLYNILRHAHSGLRWIVLILLVAAVVIAIQRLSAKNSYTDGNRKLYLFALIATHLQVTGGLLLYLIPASAGGSPKVNFDLAMDKFYRFYTVEHITTMLIAAVLVTIGYSRHKRLTDAISKHRMVAIFYGLGLLLILLAIPWPFRVAGAGWF</sequence>
<evidence type="ECO:0000313" key="3">
    <source>
        <dbReference type="Proteomes" id="UP001597469"/>
    </source>
</evidence>
<comment type="caution">
    <text evidence="2">The sequence shown here is derived from an EMBL/GenBank/DDBJ whole genome shotgun (WGS) entry which is preliminary data.</text>
</comment>
<keyword evidence="3" id="KW-1185">Reference proteome</keyword>
<evidence type="ECO:0000313" key="2">
    <source>
        <dbReference type="EMBL" id="MFD2570711.1"/>
    </source>
</evidence>
<feature type="transmembrane region" description="Helical" evidence="1">
    <location>
        <begin position="12"/>
        <end position="33"/>
    </location>
</feature>
<feature type="transmembrane region" description="Helical" evidence="1">
    <location>
        <begin position="125"/>
        <end position="143"/>
    </location>
</feature>
<proteinExistence type="predicted"/>
<reference evidence="3" key="1">
    <citation type="journal article" date="2019" name="Int. J. Syst. Evol. Microbiol.">
        <title>The Global Catalogue of Microorganisms (GCM) 10K type strain sequencing project: providing services to taxonomists for standard genome sequencing and annotation.</title>
        <authorList>
            <consortium name="The Broad Institute Genomics Platform"/>
            <consortium name="The Broad Institute Genome Sequencing Center for Infectious Disease"/>
            <person name="Wu L."/>
            <person name="Ma J."/>
        </authorList>
    </citation>
    <scope>NUCLEOTIDE SEQUENCE [LARGE SCALE GENOMIC DNA]</scope>
    <source>
        <strain evidence="3">KCTC 42805</strain>
    </source>
</reference>
<protein>
    <submittedName>
        <fullName evidence="2">Cytochrome B</fullName>
    </submittedName>
</protein>
<accession>A0ABW5M3L0</accession>
<evidence type="ECO:0000256" key="1">
    <source>
        <dbReference type="SAM" id="Phobius"/>
    </source>
</evidence>
<keyword evidence="1" id="KW-1133">Transmembrane helix</keyword>
<dbReference type="Proteomes" id="UP001597469">
    <property type="component" value="Unassembled WGS sequence"/>
</dbReference>
<dbReference type="EMBL" id="JBHULN010000004">
    <property type="protein sequence ID" value="MFD2570711.1"/>
    <property type="molecule type" value="Genomic_DNA"/>
</dbReference>
<keyword evidence="1" id="KW-0812">Transmembrane</keyword>
<feature type="transmembrane region" description="Helical" evidence="1">
    <location>
        <begin position="86"/>
        <end position="104"/>
    </location>
</feature>
<keyword evidence="1" id="KW-0472">Membrane</keyword>
<name>A0ABW5M3L0_9BACT</name>
<feature type="transmembrane region" description="Helical" evidence="1">
    <location>
        <begin position="45"/>
        <end position="66"/>
    </location>
</feature>